<keyword evidence="2" id="KW-0378">Hydrolase</keyword>
<dbReference type="Gene3D" id="3.90.79.10">
    <property type="entry name" value="Nucleoside Triphosphate Pyrophosphohydrolase"/>
    <property type="match status" value="2"/>
</dbReference>
<sequence>MDPVRHSVRALLFDGDELVLFRRDKAGREPYWITPGGGIEETDASPETALRRELEEELGATAGPVVPVFSLVEPDYRSTVYVARLVEMDLSRRDGDEFGDDSGHEIQRIRPEDVGTVNFVPVELREFVIENAAVLPSLVDARRRYRPVVDVHVLLFDGDRVLLGLRRNTGYADGEWGAMPSGHLDEGESVIAAGAREAREELGIEVGELDVVHVMHHRNPGCAGRIGFYLVARSWSGTPVNAEPDKCGKIAWFPVLELPDNTLPAVVAGIQAHWATPSVRVTNGSEPVGAEVKSGGETQSASGDRTQARFFSLHGWERPELAELRDEAARSKCEELTVAVLAAVDGGVLLISDAESDRLPSTIVRPGESLEQAIARLHPGPPSYAGAADYVSPTGVTGRRFVFAVTPPPDSLPKGLRMPARDRALIGAW</sequence>
<evidence type="ECO:0000256" key="1">
    <source>
        <dbReference type="ARBA" id="ARBA00001946"/>
    </source>
</evidence>
<reference evidence="4 5" key="1">
    <citation type="submission" date="2019-10" db="EMBL/GenBank/DDBJ databases">
        <title>Whole genome shotgun sequence of Acrocarpospora pleiomorpha NBRC 16267.</title>
        <authorList>
            <person name="Ichikawa N."/>
            <person name="Kimura A."/>
            <person name="Kitahashi Y."/>
            <person name="Komaki H."/>
            <person name="Oguchi A."/>
        </authorList>
    </citation>
    <scope>NUCLEOTIDE SEQUENCE [LARGE SCALE GENOMIC DNA]</scope>
    <source>
        <strain evidence="4 5">NBRC 16267</strain>
    </source>
</reference>
<dbReference type="InterPro" id="IPR015797">
    <property type="entry name" value="NUDIX_hydrolase-like_dom_sf"/>
</dbReference>
<dbReference type="RefSeq" id="WP_218038803.1">
    <property type="nucleotide sequence ID" value="NZ_BAAAHM010000031.1"/>
</dbReference>
<dbReference type="AlphaFoldDB" id="A0A5M3XY67"/>
<proteinExistence type="predicted"/>
<accession>A0A5M3XY67</accession>
<protein>
    <recommendedName>
        <fullName evidence="3">Nudix hydrolase domain-containing protein</fullName>
    </recommendedName>
</protein>
<evidence type="ECO:0000256" key="2">
    <source>
        <dbReference type="ARBA" id="ARBA00022801"/>
    </source>
</evidence>
<comment type="caution">
    <text evidence="4">The sequence shown here is derived from an EMBL/GenBank/DDBJ whole genome shotgun (WGS) entry which is preliminary data.</text>
</comment>
<keyword evidence="5" id="KW-1185">Reference proteome</keyword>
<dbReference type="GO" id="GO:0016787">
    <property type="term" value="F:hydrolase activity"/>
    <property type="evidence" value="ECO:0007669"/>
    <property type="project" value="UniProtKB-KW"/>
</dbReference>
<feature type="domain" description="Nudix hydrolase" evidence="3">
    <location>
        <begin position="3"/>
        <end position="133"/>
    </location>
</feature>
<feature type="domain" description="Nudix hydrolase" evidence="3">
    <location>
        <begin position="144"/>
        <end position="283"/>
    </location>
</feature>
<dbReference type="PANTHER" id="PTHR43046">
    <property type="entry name" value="GDP-MANNOSE MANNOSYL HYDROLASE"/>
    <property type="match status" value="1"/>
</dbReference>
<dbReference type="PROSITE" id="PS51462">
    <property type="entry name" value="NUDIX"/>
    <property type="match status" value="2"/>
</dbReference>
<dbReference type="Pfam" id="PF00293">
    <property type="entry name" value="NUDIX"/>
    <property type="match status" value="2"/>
</dbReference>
<evidence type="ECO:0000313" key="4">
    <source>
        <dbReference type="EMBL" id="GES25836.1"/>
    </source>
</evidence>
<evidence type="ECO:0000259" key="3">
    <source>
        <dbReference type="PROSITE" id="PS51462"/>
    </source>
</evidence>
<dbReference type="PANTHER" id="PTHR43046:SF16">
    <property type="entry name" value="ADP-RIBOSE PYROPHOSPHATASE YJHB-RELATED"/>
    <property type="match status" value="1"/>
</dbReference>
<dbReference type="SUPFAM" id="SSF55811">
    <property type="entry name" value="Nudix"/>
    <property type="match status" value="2"/>
</dbReference>
<evidence type="ECO:0000313" key="5">
    <source>
        <dbReference type="Proteomes" id="UP000377595"/>
    </source>
</evidence>
<comment type="cofactor">
    <cofactor evidence="1">
        <name>Mg(2+)</name>
        <dbReference type="ChEBI" id="CHEBI:18420"/>
    </cofactor>
</comment>
<dbReference type="Proteomes" id="UP000377595">
    <property type="component" value="Unassembled WGS sequence"/>
</dbReference>
<dbReference type="InterPro" id="IPR000086">
    <property type="entry name" value="NUDIX_hydrolase_dom"/>
</dbReference>
<name>A0A5M3XY67_9ACTN</name>
<dbReference type="CDD" id="cd04683">
    <property type="entry name" value="NUDIX_Hydrolase"/>
    <property type="match status" value="1"/>
</dbReference>
<organism evidence="4 5">
    <name type="scientific">Acrocarpospora pleiomorpha</name>
    <dbReference type="NCBI Taxonomy" id="90975"/>
    <lineage>
        <taxon>Bacteria</taxon>
        <taxon>Bacillati</taxon>
        <taxon>Actinomycetota</taxon>
        <taxon>Actinomycetes</taxon>
        <taxon>Streptosporangiales</taxon>
        <taxon>Streptosporangiaceae</taxon>
        <taxon>Acrocarpospora</taxon>
    </lineage>
</organism>
<gene>
    <name evidence="4" type="ORF">Aple_087350</name>
</gene>
<dbReference type="EMBL" id="BLAF01000074">
    <property type="protein sequence ID" value="GES25836.1"/>
    <property type="molecule type" value="Genomic_DNA"/>
</dbReference>